<dbReference type="Proteomes" id="UP000254405">
    <property type="component" value="Unassembled WGS sequence"/>
</dbReference>
<evidence type="ECO:0000313" key="2">
    <source>
        <dbReference type="Proteomes" id="UP000254405"/>
    </source>
</evidence>
<organism evidence="1 2">
    <name type="scientific">Escherichia coli</name>
    <dbReference type="NCBI Taxonomy" id="562"/>
    <lineage>
        <taxon>Bacteria</taxon>
        <taxon>Pseudomonadati</taxon>
        <taxon>Pseudomonadota</taxon>
        <taxon>Gammaproteobacteria</taxon>
        <taxon>Enterobacterales</taxon>
        <taxon>Enterobacteriaceae</taxon>
        <taxon>Escherichia</taxon>
    </lineage>
</organism>
<evidence type="ECO:0000313" key="1">
    <source>
        <dbReference type="EMBL" id="STI78176.1"/>
    </source>
</evidence>
<sequence>MHWRKTTRQNEWRAFLLEQQINVDLIKTMVTFNSEEGGLTRFIEYKTEHDFLGAFSPAPCLKMRLSGCGNW</sequence>
<protein>
    <submittedName>
        <fullName evidence="1">Uncharacterized protein</fullName>
    </submittedName>
</protein>
<reference evidence="1 2" key="1">
    <citation type="submission" date="2018-06" db="EMBL/GenBank/DDBJ databases">
        <authorList>
            <consortium name="Pathogen Informatics"/>
            <person name="Doyle S."/>
        </authorList>
    </citation>
    <scope>NUCLEOTIDE SEQUENCE [LARGE SCALE GENOMIC DNA]</scope>
    <source>
        <strain evidence="1 2">NCTC8985</strain>
    </source>
</reference>
<dbReference type="EMBL" id="UGCO01000001">
    <property type="protein sequence ID" value="STI78176.1"/>
    <property type="molecule type" value="Genomic_DNA"/>
</dbReference>
<name>A0A376TNB0_ECOLX</name>
<dbReference type="AlphaFoldDB" id="A0A376TNB0"/>
<proteinExistence type="predicted"/>
<accession>A0A376TNB0</accession>
<gene>
    <name evidence="1" type="ORF">NCTC8985_03497</name>
</gene>